<feature type="compositionally biased region" description="Low complexity" evidence="1">
    <location>
        <begin position="62"/>
        <end position="79"/>
    </location>
</feature>
<reference evidence="2 3" key="2">
    <citation type="submission" date="2018-08" db="EMBL/GenBank/DDBJ databases">
        <title>Streptomyces kandeliansis sp. nov., an endophytic bacterium isolated from mangrove plant.</title>
        <authorList>
            <person name="Wang R."/>
        </authorList>
    </citation>
    <scope>NUCLEOTIDE SEQUENCE [LARGE SCALE GENOMIC DNA]</scope>
    <source>
        <strain evidence="3">H14(2018)</strain>
    </source>
</reference>
<feature type="compositionally biased region" description="Low complexity" evidence="1">
    <location>
        <begin position="260"/>
        <end position="275"/>
    </location>
</feature>
<gene>
    <name evidence="2" type="ORF">DVH21_31990</name>
</gene>
<name>A0A6N3KD52_9ACTN</name>
<sequence>MRVRVPASVRVPAVRRGCPRVRWRWWVRVRSHRQRTPVLDCRSNRARRARQRLAGPRHRVPESSSRPLRSSPLWSLRLPAPSPPIPKPPPPLETRRQRSGACPALARRGMPSTSRRTAPHCARHPTVRSSPGRVEILVRKGPQRGRNRPRSPAVSGLPRAGSGGTTPRRRGTVEASSPPVGRSPTACRSGQRECRLRGAPCPVWAGCPRRLPDGRGPPRTQLGRPLRHRAGFRPSGTRAVCLRRLPGRPPLLGRPHRPAAGRWSAWRGRRSGTSSRRARRPPDGRPPDGRRPCSA</sequence>
<accession>A0A6N3KD52</accession>
<dbReference type="AlphaFoldDB" id="A0A6N3KD52"/>
<feature type="compositionally biased region" description="Basic residues" evidence="1">
    <location>
        <begin position="117"/>
        <end position="126"/>
    </location>
</feature>
<feature type="region of interest" description="Disordered" evidence="1">
    <location>
        <begin position="48"/>
        <end position="192"/>
    </location>
</feature>
<proteinExistence type="predicted"/>
<feature type="compositionally biased region" description="Basic residues" evidence="1">
    <location>
        <begin position="48"/>
        <end position="58"/>
    </location>
</feature>
<dbReference type="Proteomes" id="UP000253958">
    <property type="component" value="Chromosome"/>
</dbReference>
<feature type="compositionally biased region" description="Basic and acidic residues" evidence="1">
    <location>
        <begin position="280"/>
        <end position="295"/>
    </location>
</feature>
<reference evidence="2 3" key="1">
    <citation type="submission" date="2018-07" db="EMBL/GenBank/DDBJ databases">
        <authorList>
            <person name="Ye Y."/>
        </authorList>
    </citation>
    <scope>NUCLEOTIDE SEQUENCE [LARGE SCALE GENOMIC DNA]</scope>
    <source>
        <strain evidence="3">H14(2018)</strain>
    </source>
</reference>
<protein>
    <submittedName>
        <fullName evidence="2">Proteophosphoglycan ppg4</fullName>
    </submittedName>
</protein>
<organism evidence="2 3">
    <name type="scientific">Micromonospora aurantiaca</name>
    <name type="common">nom. illeg.</name>
    <dbReference type="NCBI Taxonomy" id="47850"/>
    <lineage>
        <taxon>Bacteria</taxon>
        <taxon>Bacillati</taxon>
        <taxon>Actinomycetota</taxon>
        <taxon>Actinomycetes</taxon>
        <taxon>Micromonosporales</taxon>
        <taxon>Micromonosporaceae</taxon>
        <taxon>Micromonospora</taxon>
    </lineage>
</organism>
<evidence type="ECO:0000313" key="3">
    <source>
        <dbReference type="Proteomes" id="UP000253958"/>
    </source>
</evidence>
<dbReference type="EMBL" id="CP031263">
    <property type="protein sequence ID" value="AXH94773.1"/>
    <property type="molecule type" value="Genomic_DNA"/>
</dbReference>
<feature type="compositionally biased region" description="Pro residues" evidence="1">
    <location>
        <begin position="80"/>
        <end position="92"/>
    </location>
</feature>
<feature type="region of interest" description="Disordered" evidence="1">
    <location>
        <begin position="205"/>
        <end position="295"/>
    </location>
</feature>
<evidence type="ECO:0000256" key="1">
    <source>
        <dbReference type="SAM" id="MobiDB-lite"/>
    </source>
</evidence>
<evidence type="ECO:0000313" key="2">
    <source>
        <dbReference type="EMBL" id="AXH94773.1"/>
    </source>
</evidence>